<dbReference type="InterPro" id="IPR015421">
    <property type="entry name" value="PyrdxlP-dep_Trfase_major"/>
</dbReference>
<dbReference type="Pfam" id="PF00202">
    <property type="entry name" value="Aminotran_3"/>
    <property type="match status" value="1"/>
</dbReference>
<evidence type="ECO:0000256" key="4">
    <source>
        <dbReference type="RuleBase" id="RU003560"/>
    </source>
</evidence>
<dbReference type="PANTHER" id="PTHR43094:SF1">
    <property type="entry name" value="AMINOTRANSFERASE CLASS-III"/>
    <property type="match status" value="1"/>
</dbReference>
<dbReference type="SUPFAM" id="SSF53383">
    <property type="entry name" value="PLP-dependent transferases"/>
    <property type="match status" value="1"/>
</dbReference>
<comment type="similarity">
    <text evidence="2 4">Belongs to the class-III pyridoxal-phosphate-dependent aminotransferase family.</text>
</comment>
<dbReference type="CDD" id="cd00610">
    <property type="entry name" value="OAT_like"/>
    <property type="match status" value="1"/>
</dbReference>
<dbReference type="PIRSF" id="PIRSF000521">
    <property type="entry name" value="Transaminase_4ab_Lys_Orn"/>
    <property type="match status" value="1"/>
</dbReference>
<dbReference type="PANTHER" id="PTHR43094">
    <property type="entry name" value="AMINOTRANSFERASE"/>
    <property type="match status" value="1"/>
</dbReference>
<evidence type="ECO:0008006" key="7">
    <source>
        <dbReference type="Google" id="ProtNLM"/>
    </source>
</evidence>
<dbReference type="InterPro" id="IPR015424">
    <property type="entry name" value="PyrdxlP-dep_Trfase"/>
</dbReference>
<protein>
    <recommendedName>
        <fullName evidence="7">Aminotransferase</fullName>
    </recommendedName>
</protein>
<evidence type="ECO:0000256" key="3">
    <source>
        <dbReference type="ARBA" id="ARBA00022898"/>
    </source>
</evidence>
<organism evidence="5 6">
    <name type="scientific">Knufia fluminis</name>
    <dbReference type="NCBI Taxonomy" id="191047"/>
    <lineage>
        <taxon>Eukaryota</taxon>
        <taxon>Fungi</taxon>
        <taxon>Dikarya</taxon>
        <taxon>Ascomycota</taxon>
        <taxon>Pezizomycotina</taxon>
        <taxon>Eurotiomycetes</taxon>
        <taxon>Chaetothyriomycetidae</taxon>
        <taxon>Chaetothyriales</taxon>
        <taxon>Trichomeriaceae</taxon>
        <taxon>Knufia</taxon>
    </lineage>
</organism>
<keyword evidence="6" id="KW-1185">Reference proteome</keyword>
<comment type="caution">
    <text evidence="5">The sequence shown here is derived from an EMBL/GenBank/DDBJ whole genome shotgun (WGS) entry which is preliminary data.</text>
</comment>
<evidence type="ECO:0000256" key="2">
    <source>
        <dbReference type="ARBA" id="ARBA00008954"/>
    </source>
</evidence>
<evidence type="ECO:0000256" key="1">
    <source>
        <dbReference type="ARBA" id="ARBA00001933"/>
    </source>
</evidence>
<dbReference type="Gene3D" id="3.40.640.10">
    <property type="entry name" value="Type I PLP-dependent aspartate aminotransferase-like (Major domain)"/>
    <property type="match status" value="1"/>
</dbReference>
<keyword evidence="3 4" id="KW-0663">Pyridoxal phosphate</keyword>
<dbReference type="Gene3D" id="3.90.1150.10">
    <property type="entry name" value="Aspartate Aminotransferase, domain 1"/>
    <property type="match status" value="1"/>
</dbReference>
<accession>A0AAN8I6Y1</accession>
<proteinExistence type="inferred from homology"/>
<sequence>MIAEPQPPSAIFHRSLTKTYPTATTGQGVYITQSDGSKILDGSCGAAVSCLGHGHQAVIEAITEQARQLSFAHTSFFTSDPAEELASLLIKSSDGRFSTCMFLSSGSEAVESALKIARQYHLSKGEPRRTNFIARRSAYHGNTLGALSAGFNPSRREAFEPMLSPAFHHVSPCFFSRDAIDGEDEDEYTDRLMREYEDKFLALGPETVAAVIIETVGGATLGAVPGLPKYLSSLLELCDRHGALLIYDEVMCGMGRVGTLHAWQALGGTPPDLQTIRKGLAAGYQPLSGILIGSKVHDAIREIQATLPFVSGHTYQGHPLACAAALAVQKTIVRDDLLSKVRRMGGLLSQRLRDSTPCLKEVRGMGLFLAVEFSTQPGAHMASDVAATCMKNGLAVYLCSSAVDAVLFAPPFIITEAEVDQLVSIFLTSVEEVLQDLRDK</sequence>
<reference evidence="5 6" key="1">
    <citation type="submission" date="2022-12" db="EMBL/GenBank/DDBJ databases">
        <title>Genomic features and morphological characterization of a novel Knufia sp. strain isolated from spacecraft assembly facility.</title>
        <authorList>
            <person name="Teixeira M."/>
            <person name="Chander A.M."/>
            <person name="Stajich J.E."/>
            <person name="Venkateswaran K."/>
        </authorList>
    </citation>
    <scope>NUCLEOTIDE SEQUENCE [LARGE SCALE GENOMIC DNA]</scope>
    <source>
        <strain evidence="5 6">FJI-L2-BK-P2</strain>
    </source>
</reference>
<dbReference type="InterPro" id="IPR015422">
    <property type="entry name" value="PyrdxlP-dep_Trfase_small"/>
</dbReference>
<dbReference type="NCBIfam" id="NF005685">
    <property type="entry name" value="PRK07483.1"/>
    <property type="match status" value="1"/>
</dbReference>
<dbReference type="AlphaFoldDB" id="A0AAN8I6Y1"/>
<comment type="cofactor">
    <cofactor evidence="1">
        <name>pyridoxal 5'-phosphate</name>
        <dbReference type="ChEBI" id="CHEBI:597326"/>
    </cofactor>
</comment>
<dbReference type="EMBL" id="JAKLMC020000007">
    <property type="protein sequence ID" value="KAK5955174.1"/>
    <property type="molecule type" value="Genomic_DNA"/>
</dbReference>
<gene>
    <name evidence="5" type="ORF">OHC33_003854</name>
</gene>
<evidence type="ECO:0000313" key="6">
    <source>
        <dbReference type="Proteomes" id="UP001316803"/>
    </source>
</evidence>
<dbReference type="GO" id="GO:0005829">
    <property type="term" value="C:cytosol"/>
    <property type="evidence" value="ECO:0007669"/>
    <property type="project" value="TreeGrafter"/>
</dbReference>
<dbReference type="InterPro" id="IPR005814">
    <property type="entry name" value="Aminotrans_3"/>
</dbReference>
<name>A0AAN8I6Y1_9EURO</name>
<dbReference type="GO" id="GO:0030170">
    <property type="term" value="F:pyridoxal phosphate binding"/>
    <property type="evidence" value="ECO:0007669"/>
    <property type="project" value="InterPro"/>
</dbReference>
<evidence type="ECO:0000313" key="5">
    <source>
        <dbReference type="EMBL" id="KAK5955174.1"/>
    </source>
</evidence>
<dbReference type="Proteomes" id="UP001316803">
    <property type="component" value="Unassembled WGS sequence"/>
</dbReference>
<dbReference type="GO" id="GO:0008483">
    <property type="term" value="F:transaminase activity"/>
    <property type="evidence" value="ECO:0007669"/>
    <property type="project" value="InterPro"/>
</dbReference>
<dbReference type="FunFam" id="3.40.640.10:FF:000004">
    <property type="entry name" value="Acetylornithine aminotransferase"/>
    <property type="match status" value="1"/>
</dbReference>